<evidence type="ECO:0000259" key="5">
    <source>
        <dbReference type="PROSITE" id="PS51063"/>
    </source>
</evidence>
<organism evidence="6 7">
    <name type="scientific">Paracoccus benzoatiresistens</name>
    <dbReference type="NCBI Taxonomy" id="2997341"/>
    <lineage>
        <taxon>Bacteria</taxon>
        <taxon>Pseudomonadati</taxon>
        <taxon>Pseudomonadota</taxon>
        <taxon>Alphaproteobacteria</taxon>
        <taxon>Rhodobacterales</taxon>
        <taxon>Paracoccaceae</taxon>
        <taxon>Paracoccus</taxon>
    </lineage>
</organism>
<dbReference type="Gene3D" id="2.60.120.10">
    <property type="entry name" value="Jelly Rolls"/>
    <property type="match status" value="1"/>
</dbReference>
<keyword evidence="2" id="KW-0238">DNA-binding</keyword>
<comment type="caution">
    <text evidence="6">The sequence shown here is derived from an EMBL/GenBank/DDBJ whole genome shotgun (WGS) entry which is preliminary data.</text>
</comment>
<dbReference type="Pfam" id="PF00027">
    <property type="entry name" value="cNMP_binding"/>
    <property type="match status" value="1"/>
</dbReference>
<dbReference type="InterPro" id="IPR014710">
    <property type="entry name" value="RmlC-like_jellyroll"/>
</dbReference>
<dbReference type="CDD" id="cd00038">
    <property type="entry name" value="CAP_ED"/>
    <property type="match status" value="1"/>
</dbReference>
<dbReference type="SUPFAM" id="SSF51206">
    <property type="entry name" value="cAMP-binding domain-like"/>
    <property type="match status" value="1"/>
</dbReference>
<accession>A0ABT4J7R4</accession>
<evidence type="ECO:0000259" key="4">
    <source>
        <dbReference type="PROSITE" id="PS50042"/>
    </source>
</evidence>
<dbReference type="Proteomes" id="UP001149822">
    <property type="component" value="Unassembled WGS sequence"/>
</dbReference>
<dbReference type="PANTHER" id="PTHR24567:SF28">
    <property type="entry name" value="LISTERIOLYSIN REGULATORY PROTEIN"/>
    <property type="match status" value="1"/>
</dbReference>
<dbReference type="PRINTS" id="PR00034">
    <property type="entry name" value="HTHCRP"/>
</dbReference>
<evidence type="ECO:0000256" key="1">
    <source>
        <dbReference type="ARBA" id="ARBA00023015"/>
    </source>
</evidence>
<keyword evidence="3" id="KW-0804">Transcription</keyword>
<protein>
    <submittedName>
        <fullName evidence="6">Crp/Fnr family transcriptional regulator</fullName>
    </submittedName>
</protein>
<dbReference type="SUPFAM" id="SSF46785">
    <property type="entry name" value="Winged helix' DNA-binding domain"/>
    <property type="match status" value="1"/>
</dbReference>
<evidence type="ECO:0000256" key="2">
    <source>
        <dbReference type="ARBA" id="ARBA00023125"/>
    </source>
</evidence>
<keyword evidence="1" id="KW-0805">Transcription regulation</keyword>
<proteinExistence type="predicted"/>
<evidence type="ECO:0000256" key="3">
    <source>
        <dbReference type="ARBA" id="ARBA00023163"/>
    </source>
</evidence>
<dbReference type="Gene3D" id="1.10.10.10">
    <property type="entry name" value="Winged helix-like DNA-binding domain superfamily/Winged helix DNA-binding domain"/>
    <property type="match status" value="1"/>
</dbReference>
<dbReference type="PROSITE" id="PS51063">
    <property type="entry name" value="HTH_CRP_2"/>
    <property type="match status" value="1"/>
</dbReference>
<dbReference type="SMART" id="SM00419">
    <property type="entry name" value="HTH_CRP"/>
    <property type="match status" value="1"/>
</dbReference>
<feature type="domain" description="HTH crp-type" evidence="5">
    <location>
        <begin position="153"/>
        <end position="226"/>
    </location>
</feature>
<keyword evidence="7" id="KW-1185">Reference proteome</keyword>
<dbReference type="InterPro" id="IPR000595">
    <property type="entry name" value="cNMP-bd_dom"/>
</dbReference>
<reference evidence="6" key="1">
    <citation type="submission" date="2022-12" db="EMBL/GenBank/DDBJ databases">
        <title>Paracoccus sp. EF6 isolated from a lake water.</title>
        <authorList>
            <person name="Liu H."/>
        </authorList>
    </citation>
    <scope>NUCLEOTIDE SEQUENCE</scope>
    <source>
        <strain evidence="6">EF6</strain>
    </source>
</reference>
<dbReference type="RefSeq" id="WP_268943183.1">
    <property type="nucleotide sequence ID" value="NZ_JAPTYD010000029.1"/>
</dbReference>
<dbReference type="SMART" id="SM00100">
    <property type="entry name" value="cNMP"/>
    <property type="match status" value="1"/>
</dbReference>
<dbReference type="InterPro" id="IPR050397">
    <property type="entry name" value="Env_Response_Regulators"/>
</dbReference>
<evidence type="ECO:0000313" key="7">
    <source>
        <dbReference type="Proteomes" id="UP001149822"/>
    </source>
</evidence>
<dbReference type="PROSITE" id="PS50042">
    <property type="entry name" value="CNMP_BINDING_3"/>
    <property type="match status" value="1"/>
</dbReference>
<dbReference type="Pfam" id="PF13545">
    <property type="entry name" value="HTH_Crp_2"/>
    <property type="match status" value="1"/>
</dbReference>
<sequence length="236" mass="25933">MMKAQNVAIDISLARNLHLFRQMEPAALARLMTRATSRRVLPGEMVFEQGAEAVAFYLLLHGRLKVSQVTPDGQQVIVRVVHPGDLFGFARALARPDYPGTARAAVESIVVSWPMADWDAVVENNPRLAINAMQTIGQRLDEAHTRLREMSTQEVERRVAHAVLRLAEKAGRAEGGGTRIDFPITRQDIAEMTGTTLHTVSRLLSAWEGQGLVVGGRQKLTVIDAEGLARIADPND</sequence>
<feature type="domain" description="Cyclic nucleotide-binding" evidence="4">
    <location>
        <begin position="19"/>
        <end position="105"/>
    </location>
</feature>
<dbReference type="EMBL" id="JAPTYD010000029">
    <property type="protein sequence ID" value="MCZ0963121.1"/>
    <property type="molecule type" value="Genomic_DNA"/>
</dbReference>
<dbReference type="CDD" id="cd00092">
    <property type="entry name" value="HTH_CRP"/>
    <property type="match status" value="1"/>
</dbReference>
<dbReference type="InterPro" id="IPR036388">
    <property type="entry name" value="WH-like_DNA-bd_sf"/>
</dbReference>
<evidence type="ECO:0000313" key="6">
    <source>
        <dbReference type="EMBL" id="MCZ0963121.1"/>
    </source>
</evidence>
<gene>
    <name evidence="6" type="ORF">OU682_16005</name>
</gene>
<name>A0ABT4J7R4_9RHOB</name>
<dbReference type="PANTHER" id="PTHR24567">
    <property type="entry name" value="CRP FAMILY TRANSCRIPTIONAL REGULATORY PROTEIN"/>
    <property type="match status" value="1"/>
</dbReference>
<dbReference type="InterPro" id="IPR036390">
    <property type="entry name" value="WH_DNA-bd_sf"/>
</dbReference>
<dbReference type="InterPro" id="IPR012318">
    <property type="entry name" value="HTH_CRP"/>
</dbReference>
<dbReference type="InterPro" id="IPR018490">
    <property type="entry name" value="cNMP-bd_dom_sf"/>
</dbReference>